<organism evidence="1 2">
    <name type="scientific">Stutzerimonas stutzeri</name>
    <name type="common">Pseudomonas stutzeri</name>
    <dbReference type="NCBI Taxonomy" id="316"/>
    <lineage>
        <taxon>Bacteria</taxon>
        <taxon>Pseudomonadati</taxon>
        <taxon>Pseudomonadota</taxon>
        <taxon>Gammaproteobacteria</taxon>
        <taxon>Pseudomonadales</taxon>
        <taxon>Pseudomonadaceae</taxon>
        <taxon>Stutzerimonas</taxon>
    </lineage>
</organism>
<evidence type="ECO:0000313" key="2">
    <source>
        <dbReference type="Proteomes" id="UP000077787"/>
    </source>
</evidence>
<name>A0A172WJJ2_STUST</name>
<dbReference type="EMBL" id="CP015641">
    <property type="protein sequence ID" value="ANF23638.1"/>
    <property type="molecule type" value="Genomic_DNA"/>
</dbReference>
<sequence length="94" mass="10024">MAVGCEDVDAIGFDVDAQLIGQTANITQLFMPFEHLTQPGDLFLVVVRGALDVGALVTPVRANAQLGFFVHGLGADLYLQHLALRPSTAVCSER</sequence>
<gene>
    <name evidence="1" type="ORF">PS273GM_00010</name>
</gene>
<reference evidence="1 2" key="1">
    <citation type="submission" date="2016-05" db="EMBL/GenBank/DDBJ databases">
        <title>Genome sequence of Pseudomonas stutzeri 273 and identification of the exopolysaccharide biosynthesis locus.</title>
        <authorList>
            <person name="Wu S."/>
            <person name="Sun C."/>
        </authorList>
    </citation>
    <scope>NUCLEOTIDE SEQUENCE [LARGE SCALE GENOMIC DNA]</scope>
    <source>
        <strain evidence="1 2">273</strain>
    </source>
</reference>
<accession>A0A172WJJ2</accession>
<proteinExistence type="predicted"/>
<evidence type="ECO:0000313" key="1">
    <source>
        <dbReference type="EMBL" id="ANF23638.1"/>
    </source>
</evidence>
<dbReference type="Proteomes" id="UP000077787">
    <property type="component" value="Chromosome"/>
</dbReference>
<dbReference type="AlphaFoldDB" id="A0A172WJJ2"/>
<protein>
    <submittedName>
        <fullName evidence="1">Uncharacterized protein</fullName>
    </submittedName>
</protein>